<evidence type="ECO:0000313" key="3">
    <source>
        <dbReference type="Proteomes" id="UP000256952"/>
    </source>
</evidence>
<dbReference type="RefSeq" id="WP_116330558.1">
    <property type="nucleotide sequence ID" value="NZ_LT992559.1"/>
</dbReference>
<accession>A0A976AT54</accession>
<proteinExistence type="predicted"/>
<feature type="coiled-coil region" evidence="1">
    <location>
        <begin position="42"/>
        <end position="83"/>
    </location>
</feature>
<dbReference type="AlphaFoldDB" id="A0A976AT54"/>
<gene>
    <name evidence="2" type="ORF">CBM2613_A110156</name>
</gene>
<name>A0A976AT54_9BURK</name>
<organism evidence="2 3">
    <name type="scientific">Cupriavidus taiwanensis</name>
    <dbReference type="NCBI Taxonomy" id="164546"/>
    <lineage>
        <taxon>Bacteria</taxon>
        <taxon>Pseudomonadati</taxon>
        <taxon>Pseudomonadota</taxon>
        <taxon>Betaproteobacteria</taxon>
        <taxon>Burkholderiales</taxon>
        <taxon>Burkholderiaceae</taxon>
        <taxon>Cupriavidus</taxon>
    </lineage>
</organism>
<dbReference type="Proteomes" id="UP000256952">
    <property type="component" value="Chromosome CBM2613_a"/>
</dbReference>
<dbReference type="EMBL" id="OFTH01000003">
    <property type="protein sequence ID" value="SOZ52000.1"/>
    <property type="molecule type" value="Genomic_DNA"/>
</dbReference>
<protein>
    <submittedName>
        <fullName evidence="2">Uncharacterized protein</fullName>
    </submittedName>
</protein>
<keyword evidence="1" id="KW-0175">Coiled coil</keyword>
<sequence>MTTSDYTPKERELGERKFLDVTKGWTFDQFASLMASAVRHGIEPVSRRLKALETERDTLKTENHALRRRLDALEAEVVRMQAKSAGGMLTLAARR</sequence>
<reference evidence="2 3" key="1">
    <citation type="submission" date="2018-01" db="EMBL/GenBank/DDBJ databases">
        <authorList>
            <person name="Clerissi C."/>
        </authorList>
    </citation>
    <scope>NUCLEOTIDE SEQUENCE [LARGE SCALE GENOMIC DNA]</scope>
    <source>
        <strain evidence="2">Cupriavidus taiwanensis STM 8556</strain>
    </source>
</reference>
<evidence type="ECO:0000313" key="2">
    <source>
        <dbReference type="EMBL" id="SOZ52000.1"/>
    </source>
</evidence>
<evidence type="ECO:0000256" key="1">
    <source>
        <dbReference type="SAM" id="Coils"/>
    </source>
</evidence>
<comment type="caution">
    <text evidence="2">The sequence shown here is derived from an EMBL/GenBank/DDBJ whole genome shotgun (WGS) entry which is preliminary data.</text>
</comment>